<evidence type="ECO:0000256" key="1">
    <source>
        <dbReference type="ARBA" id="ARBA00004651"/>
    </source>
</evidence>
<keyword evidence="6 8" id="KW-1133">Transmembrane helix</keyword>
<evidence type="ECO:0000256" key="2">
    <source>
        <dbReference type="ARBA" id="ARBA00010735"/>
    </source>
</evidence>
<feature type="transmembrane region" description="Helical" evidence="8">
    <location>
        <begin position="45"/>
        <end position="68"/>
    </location>
</feature>
<comment type="similarity">
    <text evidence="2">Belongs to the AzlC family.</text>
</comment>
<comment type="subcellular location">
    <subcellularLocation>
        <location evidence="1">Cell membrane</location>
        <topology evidence="1">Multi-pass membrane protein</topology>
    </subcellularLocation>
</comment>
<keyword evidence="5 8" id="KW-0812">Transmembrane</keyword>
<dbReference type="RefSeq" id="WP_008858789.1">
    <property type="nucleotide sequence ID" value="NZ_JH591187.1"/>
</dbReference>
<keyword evidence="3" id="KW-0813">Transport</keyword>
<evidence type="ECO:0000313" key="9">
    <source>
        <dbReference type="EMBL" id="EHO63812.1"/>
    </source>
</evidence>
<dbReference type="GO" id="GO:0005886">
    <property type="term" value="C:plasma membrane"/>
    <property type="evidence" value="ECO:0007669"/>
    <property type="project" value="UniProtKB-SubCell"/>
</dbReference>
<dbReference type="HOGENOM" id="CLU_065777_4_0_9"/>
<feature type="transmembrane region" description="Helical" evidence="8">
    <location>
        <begin position="143"/>
        <end position="160"/>
    </location>
</feature>
<evidence type="ECO:0000256" key="3">
    <source>
        <dbReference type="ARBA" id="ARBA00022448"/>
    </source>
</evidence>
<dbReference type="PANTHER" id="PTHR34979">
    <property type="entry name" value="INNER MEMBRANE PROTEIN YGAZ"/>
    <property type="match status" value="1"/>
</dbReference>
<protein>
    <submittedName>
        <fullName evidence="9">Azaleucine resistance protein AzlC</fullName>
    </submittedName>
</protein>
<dbReference type="EMBL" id="ADLT01000008">
    <property type="protein sequence ID" value="EHO63812.1"/>
    <property type="molecule type" value="Genomic_DNA"/>
</dbReference>
<dbReference type="GO" id="GO:1903785">
    <property type="term" value="P:L-valine transmembrane transport"/>
    <property type="evidence" value="ECO:0007669"/>
    <property type="project" value="TreeGrafter"/>
</dbReference>
<evidence type="ECO:0000256" key="6">
    <source>
        <dbReference type="ARBA" id="ARBA00022989"/>
    </source>
</evidence>
<comment type="caution">
    <text evidence="9">The sequence shown here is derived from an EMBL/GenBank/DDBJ whole genome shotgun (WGS) entry which is preliminary data.</text>
</comment>
<evidence type="ECO:0000313" key="10">
    <source>
        <dbReference type="Proteomes" id="UP000003277"/>
    </source>
</evidence>
<dbReference type="Pfam" id="PF03591">
    <property type="entry name" value="AzlC"/>
    <property type="match status" value="1"/>
</dbReference>
<dbReference type="OrthoDB" id="3181706at2"/>
<feature type="transmembrane region" description="Helical" evidence="8">
    <location>
        <begin position="190"/>
        <end position="223"/>
    </location>
</feature>
<dbReference type="PANTHER" id="PTHR34979:SF1">
    <property type="entry name" value="INNER MEMBRANE PROTEIN YGAZ"/>
    <property type="match status" value="1"/>
</dbReference>
<dbReference type="PATRIC" id="fig|742743.3.peg.289"/>
<evidence type="ECO:0000256" key="8">
    <source>
        <dbReference type="SAM" id="Phobius"/>
    </source>
</evidence>
<dbReference type="AlphaFoldDB" id="H1CY45"/>
<keyword evidence="7 8" id="KW-0472">Membrane</keyword>
<dbReference type="InterPro" id="IPR011606">
    <property type="entry name" value="Brnchd-chn_aa_trnsp_permease"/>
</dbReference>
<gene>
    <name evidence="9" type="ORF">HMPREF9453_00283</name>
</gene>
<feature type="transmembrane region" description="Helical" evidence="8">
    <location>
        <begin position="20"/>
        <end position="38"/>
    </location>
</feature>
<dbReference type="eggNOG" id="COG1296">
    <property type="taxonomic scope" value="Bacteria"/>
</dbReference>
<evidence type="ECO:0000256" key="7">
    <source>
        <dbReference type="ARBA" id="ARBA00023136"/>
    </source>
</evidence>
<dbReference type="Proteomes" id="UP000003277">
    <property type="component" value="Unassembled WGS sequence"/>
</dbReference>
<dbReference type="STRING" id="742743.HMPREF9453_00283"/>
<keyword evidence="4" id="KW-1003">Cell membrane</keyword>
<evidence type="ECO:0000256" key="5">
    <source>
        <dbReference type="ARBA" id="ARBA00022692"/>
    </source>
</evidence>
<accession>H1CY45</accession>
<proteinExistence type="inferred from homology"/>
<keyword evidence="10" id="KW-1185">Reference proteome</keyword>
<name>H1CY45_9FIRM</name>
<reference evidence="9 10" key="1">
    <citation type="submission" date="2011-11" db="EMBL/GenBank/DDBJ databases">
        <title>The Genome Sequence of Dialister succinatiphilus YIT 11850.</title>
        <authorList>
            <consortium name="The Broad Institute Genome Sequencing Platform"/>
            <person name="Earl A."/>
            <person name="Ward D."/>
            <person name="Feldgarden M."/>
            <person name="Gevers D."/>
            <person name="Morotomi M."/>
            <person name="Young S.K."/>
            <person name="Zeng Q."/>
            <person name="Gargeya S."/>
            <person name="Fitzgerald M."/>
            <person name="Haas B."/>
            <person name="Abouelleil A."/>
            <person name="Alvarado L."/>
            <person name="Arachchi H.M."/>
            <person name="Berlin A."/>
            <person name="Brown A."/>
            <person name="Chapman S.B."/>
            <person name="Dunbar C."/>
            <person name="Gearin G."/>
            <person name="Goldberg J."/>
            <person name="Griggs A."/>
            <person name="Gujja S."/>
            <person name="Heiman D."/>
            <person name="Howarth C."/>
            <person name="Lui A."/>
            <person name="MacDonald P.J.P."/>
            <person name="Montmayeur A."/>
            <person name="Murphy C."/>
            <person name="Neiman D."/>
            <person name="Pearson M."/>
            <person name="Priest M."/>
            <person name="Roberts A."/>
            <person name="Saif S."/>
            <person name="Shea T."/>
            <person name="Sisk P."/>
            <person name="Stolte C."/>
            <person name="Sykes S."/>
            <person name="Wortman J."/>
            <person name="Nusbaum C."/>
            <person name="Birren B."/>
        </authorList>
    </citation>
    <scope>NUCLEOTIDE SEQUENCE [LARGE SCALE GENOMIC DNA]</scope>
    <source>
        <strain evidence="9 10">YIT 11850</strain>
    </source>
</reference>
<sequence>MNSSSSPVWKALHEAFPCTIPIFAGFWFIAFAYGFYMYTLGFSFIYPTLMAMFIFGGSLEFVTVSMLLSSFAPWQTLVVALTVQARHLFYGLAMLEKYRGTGWKKPFLIFWMCDETFALNYSATIPYDVDRGWYYFWVSFLDYTYWVSGAMIGGLLGSLVSFDTKGLSFVMTTMFLVVFLEQWLKEGKHYTALIGLAASILSLLFFGKDAFIIPAMAGMLLVLTLLRKPIEKAGGFL</sequence>
<evidence type="ECO:0000256" key="4">
    <source>
        <dbReference type="ARBA" id="ARBA00022475"/>
    </source>
</evidence>
<organism evidence="9 10">
    <name type="scientific">Dialister succinatiphilus YIT 11850</name>
    <dbReference type="NCBI Taxonomy" id="742743"/>
    <lineage>
        <taxon>Bacteria</taxon>
        <taxon>Bacillati</taxon>
        <taxon>Bacillota</taxon>
        <taxon>Negativicutes</taxon>
        <taxon>Veillonellales</taxon>
        <taxon>Veillonellaceae</taxon>
        <taxon>Dialister</taxon>
    </lineage>
</organism>
<feature type="transmembrane region" description="Helical" evidence="8">
    <location>
        <begin position="167"/>
        <end position="184"/>
    </location>
</feature>